<dbReference type="EMBL" id="QPJC01000022">
    <property type="protein sequence ID" value="RCW38491.1"/>
    <property type="molecule type" value="Genomic_DNA"/>
</dbReference>
<organism evidence="3 4">
    <name type="scientific">Halopolyspora algeriensis</name>
    <dbReference type="NCBI Taxonomy" id="1500506"/>
    <lineage>
        <taxon>Bacteria</taxon>
        <taxon>Bacillati</taxon>
        <taxon>Actinomycetota</taxon>
        <taxon>Actinomycetes</taxon>
        <taxon>Actinomycetes incertae sedis</taxon>
        <taxon>Halopolyspora</taxon>
    </lineage>
</organism>
<accession>A0A368VHK8</accession>
<comment type="caution">
    <text evidence="3">The sequence shown here is derived from an EMBL/GenBank/DDBJ whole genome shotgun (WGS) entry which is preliminary data.</text>
</comment>
<evidence type="ECO:0000256" key="2">
    <source>
        <dbReference type="SAM" id="SignalP"/>
    </source>
</evidence>
<sequence length="146" mass="15261">MGKKTYFVGALAATAGLAMAGTPAFADSSDNDGINIGNDNNVSVLPTQLCGNNIAVLGAVLPIGSPQHNKCVNAPIVDHPKTEDKDDKDKDDKDKGDKDKGDKDKDKHKDDDKDKHKEKEKPAGPRKNLPAAPTPEAVAGHAAVTG</sequence>
<name>A0A368VHK8_9ACTN</name>
<dbReference type="RefSeq" id="WP_246195881.1">
    <property type="nucleotide sequence ID" value="NZ_QPJC01000022.1"/>
</dbReference>
<protein>
    <recommendedName>
        <fullName evidence="5">Small secreted domain DUF320</fullName>
    </recommendedName>
</protein>
<evidence type="ECO:0008006" key="5">
    <source>
        <dbReference type="Google" id="ProtNLM"/>
    </source>
</evidence>
<evidence type="ECO:0000313" key="4">
    <source>
        <dbReference type="Proteomes" id="UP000253495"/>
    </source>
</evidence>
<feature type="signal peptide" evidence="2">
    <location>
        <begin position="1"/>
        <end position="20"/>
    </location>
</feature>
<proteinExistence type="predicted"/>
<keyword evidence="4" id="KW-1185">Reference proteome</keyword>
<keyword evidence="2" id="KW-0732">Signal</keyword>
<dbReference type="AlphaFoldDB" id="A0A368VHK8"/>
<feature type="chain" id="PRO_5039692374" description="Small secreted domain DUF320" evidence="2">
    <location>
        <begin position="21"/>
        <end position="146"/>
    </location>
</feature>
<feature type="compositionally biased region" description="Basic and acidic residues" evidence="1">
    <location>
        <begin position="78"/>
        <end position="123"/>
    </location>
</feature>
<evidence type="ECO:0000313" key="3">
    <source>
        <dbReference type="EMBL" id="RCW38491.1"/>
    </source>
</evidence>
<evidence type="ECO:0000256" key="1">
    <source>
        <dbReference type="SAM" id="MobiDB-lite"/>
    </source>
</evidence>
<gene>
    <name evidence="3" type="ORF">DFQ14_12236</name>
</gene>
<reference evidence="3 4" key="1">
    <citation type="submission" date="2018-07" db="EMBL/GenBank/DDBJ databases">
        <title>Genomic Encyclopedia of Type Strains, Phase III (KMG-III): the genomes of soil and plant-associated and newly described type strains.</title>
        <authorList>
            <person name="Whitman W."/>
        </authorList>
    </citation>
    <scope>NUCLEOTIDE SEQUENCE [LARGE SCALE GENOMIC DNA]</scope>
    <source>
        <strain evidence="3 4">CECT 8575</strain>
    </source>
</reference>
<dbReference type="Proteomes" id="UP000253495">
    <property type="component" value="Unassembled WGS sequence"/>
</dbReference>
<feature type="region of interest" description="Disordered" evidence="1">
    <location>
        <begin position="64"/>
        <end position="146"/>
    </location>
</feature>